<dbReference type="OrthoDB" id="9811276at2"/>
<evidence type="ECO:0000313" key="8">
    <source>
        <dbReference type="EMBL" id="SHG15995.1"/>
    </source>
</evidence>
<sequence>MNTQQIHFLKKTLRVLIWCVVSITALLLLLAILIQVPSIQNYAKDKAISYLQNKIKTKVSLDRIDVNFPKEIVLEGFYFEDQKKDTLLSGKRLEADIDLFKLLSSELEINSVSLQNATTNISRNKNGVYNFDYIVKAFESKEPEDPNSKPFKISVENINLENVNFNFKDDFSRNDLRVKLVHFDTKFKKFDLDKMEFDVPNIDLDGLKLVLNQDAVEKIAEVSVNTLDTISKRKDFSLKLGKISLSKIDVSYDNKDSKLGSGIFLGNLELSVNQIDLNNQFLDFDTFELKNGRGNLRLGTNDRQLITPNLDTTSIAQTGWKIKLNAVDLQNIAFKYDDMQSEPIPKGIDFNHLDLDKFNLKAEKLYYRNDTTTGNIKSLVGIEKSGLQIQALKTDFFYGPKKAYLNHLYLKTPQTLLQNSIKIGYPSIAALKKNSENLFLDVNLIQSKVGFKDILLFSQYLPKENPFKSNPNAIAYLNARLNGKIKDLNIPQFEMSGIGNTRVSASGRIIGLPDAQKAYYDLDIKKFSSTAKDVLSFVPAGTVPKTIQLPSQFNVQGKFKGSAQNFKTNLALNSSFGNAKVDGLYDQRIKNQEQYDATVSLLDFDLGRFIKNDSLGKVTLNAKVKGKGLDPKTAQAELDGIVQKAEFNKYTYRDLTLKGNIKNGLFDVKSGMKDPNLHFDLVANGNAKDKYPSVQLKLNLDIADLQKLNLHAGPMKLRGNVDADLANTNPDFLNGEISLSNIQILQETQAVVLDSIKIVAFADNEKNNIKISSQFLKAEVDGKYKLTTLAATVKKTLSKYIYLGNAKTKVASNEKQQLTFKLSVDNDPVLFKIFPKLTGLEPINITGKYNNVTDSLEVKGTIPRIVYDNNTIADGKINIENKGNALEYQFSVATIESGQIKLPHTSLSGKMENNLLSYALEVKDTKDKQQYFIAGELRHDDSKNILKIDAKNFVLNYDKWNINAENAIEFGDKRLYVNQFYLDNSGNELKIQSQGTQDNAPLQIDFVNFKIETILNMVKKDKLLMQGLINGSALVENVMTNPTFTSDLKIDKFAFKGEAVGDIAIKVDNKTNNLLTTNVVLSGEGNDVSLLGTYKINDGTFDLNLNMNKLNVKSIQGFSMDHIKDGTGYLSGNFKITGNTDAPKLNGELNFNDTGFRTTKLNSLFKVTDEKVRFQNETIAFDNFTLYDENDNELTVNGTIHSADFRNFDFGLTLVANNFRAINSKAADNDLFYGDLFLDTKLNINGTIDNPIVGGTIKIIEGTKFSVVLPQSDPSIADREGIVEFVDEDNLYLKQTDALQKKLNQSALIGMDVSVDISIEKEAELTLVIDKGNGDYLNLKGEAELTGGIDPSGKTTLTGKYEFTEGAYEMNFNMIRRKFEIQKGSSITWNGEPTMATLRITAIYKVETAPINLLGNQLGTVSPTVKNTYKQKIPFQTILKMNGELLKPEITFDIILPDGNYGVSSDIVTASQAKLEQLRQEPAELNKQVFALLLLNRFIGENPFASESGGTSAESLARQSVSKILSQQLNDLAGDLISGIQLEFDLESTEDYTSGTMQNRTDLNVGVSKKLFDDRIKITVGSSFGVEGQERANEDVTNIAGDVALDYQLTRDGRYMVRAYRKNEYQVAIAGQVVETGLAFILTMSYNKFRELFHRSAEEKAIIEKEKILKEKAKIRAEKEKQKSLEKEIIEENEQKN</sequence>
<evidence type="ECO:0000313" key="9">
    <source>
        <dbReference type="Proteomes" id="UP000184516"/>
    </source>
</evidence>
<feature type="transmembrane region" description="Helical" evidence="6">
    <location>
        <begin position="12"/>
        <end position="34"/>
    </location>
</feature>
<feature type="domain" description="Translocation and assembly module TamB C-terminal" evidence="7">
    <location>
        <begin position="1188"/>
        <end position="1624"/>
    </location>
</feature>
<name>A0A1M5HJ84_9FLAO</name>
<protein>
    <submittedName>
        <fullName evidence="8">Autotransporter translocation and assembly factor TamB</fullName>
    </submittedName>
</protein>
<evidence type="ECO:0000256" key="2">
    <source>
        <dbReference type="ARBA" id="ARBA00022692"/>
    </source>
</evidence>
<feature type="domain" description="Translocation and assembly module TamB C-terminal" evidence="7">
    <location>
        <begin position="1083"/>
        <end position="1177"/>
    </location>
</feature>
<proteinExistence type="predicted"/>
<accession>A0A1M5HJ84</accession>
<evidence type="ECO:0000256" key="5">
    <source>
        <dbReference type="SAM" id="MobiDB-lite"/>
    </source>
</evidence>
<evidence type="ECO:0000256" key="6">
    <source>
        <dbReference type="SAM" id="Phobius"/>
    </source>
</evidence>
<dbReference type="PANTHER" id="PTHR36985">
    <property type="entry name" value="TRANSLOCATION AND ASSEMBLY MODULE SUBUNIT TAMB"/>
    <property type="match status" value="1"/>
</dbReference>
<dbReference type="EMBL" id="FQWB01000002">
    <property type="protein sequence ID" value="SHG15995.1"/>
    <property type="molecule type" value="Genomic_DNA"/>
</dbReference>
<keyword evidence="9" id="KW-1185">Reference proteome</keyword>
<keyword evidence="4 6" id="KW-0472">Membrane</keyword>
<evidence type="ECO:0000256" key="1">
    <source>
        <dbReference type="ARBA" id="ARBA00004167"/>
    </source>
</evidence>
<dbReference type="Pfam" id="PF05359">
    <property type="entry name" value="DUF748"/>
    <property type="match status" value="1"/>
</dbReference>
<reference evidence="9" key="1">
    <citation type="submission" date="2016-11" db="EMBL/GenBank/DDBJ databases">
        <authorList>
            <person name="Varghese N."/>
            <person name="Submissions S."/>
        </authorList>
    </citation>
    <scope>NUCLEOTIDE SEQUENCE [LARGE SCALE GENOMIC DNA]</scope>
    <source>
        <strain evidence="9">DSM 19978</strain>
    </source>
</reference>
<evidence type="ECO:0000256" key="4">
    <source>
        <dbReference type="ARBA" id="ARBA00023136"/>
    </source>
</evidence>
<keyword evidence="2 6" id="KW-0812">Transmembrane</keyword>
<dbReference type="STRING" id="468056.SAMN05443549_102258"/>
<gene>
    <name evidence="8" type="ORF">SAMN05443549_102258</name>
</gene>
<dbReference type="GO" id="GO:0009306">
    <property type="term" value="P:protein secretion"/>
    <property type="evidence" value="ECO:0007669"/>
    <property type="project" value="InterPro"/>
</dbReference>
<dbReference type="InterPro" id="IPR007452">
    <property type="entry name" value="TamB_C"/>
</dbReference>
<organism evidence="8 9">
    <name type="scientific">Flavobacterium fluvii</name>
    <dbReference type="NCBI Taxonomy" id="468056"/>
    <lineage>
        <taxon>Bacteria</taxon>
        <taxon>Pseudomonadati</taxon>
        <taxon>Bacteroidota</taxon>
        <taxon>Flavobacteriia</taxon>
        <taxon>Flavobacteriales</taxon>
        <taxon>Flavobacteriaceae</taxon>
        <taxon>Flavobacterium</taxon>
    </lineage>
</organism>
<evidence type="ECO:0000259" key="7">
    <source>
        <dbReference type="Pfam" id="PF04357"/>
    </source>
</evidence>
<comment type="subcellular location">
    <subcellularLocation>
        <location evidence="1">Membrane</location>
        <topology evidence="1">Single-pass membrane protein</topology>
    </subcellularLocation>
</comment>
<keyword evidence="3 6" id="KW-1133">Transmembrane helix</keyword>
<evidence type="ECO:0000256" key="3">
    <source>
        <dbReference type="ARBA" id="ARBA00022989"/>
    </source>
</evidence>
<dbReference type="InterPro" id="IPR008023">
    <property type="entry name" value="DUF748"/>
</dbReference>
<dbReference type="Pfam" id="PF04357">
    <property type="entry name" value="TamB"/>
    <property type="match status" value="2"/>
</dbReference>
<dbReference type="RefSeq" id="WP_073369233.1">
    <property type="nucleotide sequence ID" value="NZ_FQWB01000002.1"/>
</dbReference>
<dbReference type="GO" id="GO:0005886">
    <property type="term" value="C:plasma membrane"/>
    <property type="evidence" value="ECO:0007669"/>
    <property type="project" value="InterPro"/>
</dbReference>
<dbReference type="Proteomes" id="UP000184516">
    <property type="component" value="Unassembled WGS sequence"/>
</dbReference>
<feature type="region of interest" description="Disordered" evidence="5">
    <location>
        <begin position="1678"/>
        <end position="1697"/>
    </location>
</feature>
<dbReference type="PANTHER" id="PTHR36985:SF1">
    <property type="entry name" value="TRANSLOCATION AND ASSEMBLY MODULE SUBUNIT TAMB"/>
    <property type="match status" value="1"/>
</dbReference>